<sequence>MAEMNTVQSYVLNCELYKVLEMKVDDLRSTVAGADNIDAMRLENQILRSELAIFEDSMARAIYDLKELAANHTPSSSIFLCLPNRAESEACGDQAKSPCD</sequence>
<evidence type="ECO:0000313" key="2">
    <source>
        <dbReference type="Proteomes" id="UP001604277"/>
    </source>
</evidence>
<reference evidence="2" key="1">
    <citation type="submission" date="2024-07" db="EMBL/GenBank/DDBJ databases">
        <title>Two chromosome-level genome assemblies of Korean endemic species Abeliophyllum distichum and Forsythia ovata (Oleaceae).</title>
        <authorList>
            <person name="Jang H."/>
        </authorList>
    </citation>
    <scope>NUCLEOTIDE SEQUENCE [LARGE SCALE GENOMIC DNA]</scope>
</reference>
<protein>
    <submittedName>
        <fullName evidence="1">Uncharacterized protein</fullName>
    </submittedName>
</protein>
<comment type="caution">
    <text evidence="1">The sequence shown here is derived from an EMBL/GenBank/DDBJ whole genome shotgun (WGS) entry which is preliminary data.</text>
</comment>
<dbReference type="Proteomes" id="UP001604277">
    <property type="component" value="Unassembled WGS sequence"/>
</dbReference>
<evidence type="ECO:0000313" key="1">
    <source>
        <dbReference type="EMBL" id="KAL2545724.1"/>
    </source>
</evidence>
<proteinExistence type="predicted"/>
<name>A0ABD1W7U2_9LAMI</name>
<dbReference type="EMBL" id="JBFOLJ010000004">
    <property type="protein sequence ID" value="KAL2545724.1"/>
    <property type="molecule type" value="Genomic_DNA"/>
</dbReference>
<dbReference type="AlphaFoldDB" id="A0ABD1W7U2"/>
<keyword evidence="2" id="KW-1185">Reference proteome</keyword>
<organism evidence="1 2">
    <name type="scientific">Forsythia ovata</name>
    <dbReference type="NCBI Taxonomy" id="205694"/>
    <lineage>
        <taxon>Eukaryota</taxon>
        <taxon>Viridiplantae</taxon>
        <taxon>Streptophyta</taxon>
        <taxon>Embryophyta</taxon>
        <taxon>Tracheophyta</taxon>
        <taxon>Spermatophyta</taxon>
        <taxon>Magnoliopsida</taxon>
        <taxon>eudicotyledons</taxon>
        <taxon>Gunneridae</taxon>
        <taxon>Pentapetalae</taxon>
        <taxon>asterids</taxon>
        <taxon>lamiids</taxon>
        <taxon>Lamiales</taxon>
        <taxon>Oleaceae</taxon>
        <taxon>Forsythieae</taxon>
        <taxon>Forsythia</taxon>
    </lineage>
</organism>
<gene>
    <name evidence="1" type="ORF">Fot_14957</name>
</gene>
<accession>A0ABD1W7U2</accession>